<reference evidence="2 3" key="1">
    <citation type="submission" date="2019-01" db="EMBL/GenBank/DDBJ databases">
        <title>Nuclear Genome Assembly of the Microalgal Biofuel strain Nannochloropsis salina CCMP1776.</title>
        <authorList>
            <person name="Hovde B."/>
        </authorList>
    </citation>
    <scope>NUCLEOTIDE SEQUENCE [LARGE SCALE GENOMIC DNA]</scope>
    <source>
        <strain evidence="2 3">CCMP1776</strain>
    </source>
</reference>
<comment type="caution">
    <text evidence="2">The sequence shown here is derived from an EMBL/GenBank/DDBJ whole genome shotgun (WGS) entry which is preliminary data.</text>
</comment>
<dbReference type="OrthoDB" id="10369169at2759"/>
<feature type="region of interest" description="Disordered" evidence="1">
    <location>
        <begin position="156"/>
        <end position="178"/>
    </location>
</feature>
<protein>
    <submittedName>
        <fullName evidence="2">Uncharacterized protein</fullName>
    </submittedName>
</protein>
<proteinExistence type="predicted"/>
<feature type="region of interest" description="Disordered" evidence="1">
    <location>
        <begin position="279"/>
        <end position="309"/>
    </location>
</feature>
<gene>
    <name evidence="2" type="ORF">NSK_002876</name>
</gene>
<keyword evidence="3" id="KW-1185">Reference proteome</keyword>
<feature type="compositionally biased region" description="Basic and acidic residues" evidence="1">
    <location>
        <begin position="168"/>
        <end position="178"/>
    </location>
</feature>
<organism evidence="2 3">
    <name type="scientific">Nannochloropsis salina CCMP1776</name>
    <dbReference type="NCBI Taxonomy" id="1027361"/>
    <lineage>
        <taxon>Eukaryota</taxon>
        <taxon>Sar</taxon>
        <taxon>Stramenopiles</taxon>
        <taxon>Ochrophyta</taxon>
        <taxon>Eustigmatophyceae</taxon>
        <taxon>Eustigmatales</taxon>
        <taxon>Monodopsidaceae</taxon>
        <taxon>Microchloropsis</taxon>
        <taxon>Microchloropsis salina</taxon>
    </lineage>
</organism>
<sequence>MAAPVLTMEHIRQDLARKPPPEPSTISADECHASLRDLALCLLFQQQLGLQKRISNYHFAGIDSVDEHFVQALKSEHGSTIRALVEATMALSVSTHEEGKWRREDGPLMAVLWEEQDEVEEDGAAQENRGTKDRYLTLLKRHELLPVCLSLPISPPSSCYQSDTARTSSDESEHQSMRDIERDSLVVNGAPYKPGGVGGHMRVLSWLKHVVQAQLGSTGCPHALGEEVDTFIRHILRQINRTNSAGSAYDLLVRRLGVEGVVATVPDSKAAEPLEIDVDTGAFPLPPSPPSSLHPSIPPSSPSEREVASGKAERAFGWGVRARLRTATSYVVYDEGLEAEWVKVRAEYVETVCLPLLVVPRRGETCKGEGGRGGGRASGVAGVRTPVSLGASVRLMGREDVVDGEGGSDA</sequence>
<dbReference type="AlphaFoldDB" id="A0A4D9D3T0"/>
<dbReference type="Proteomes" id="UP000355283">
    <property type="component" value="Unassembled WGS sequence"/>
</dbReference>
<name>A0A4D9D3T0_9STRA</name>
<feature type="compositionally biased region" description="Pro residues" evidence="1">
    <location>
        <begin position="284"/>
        <end position="301"/>
    </location>
</feature>
<accession>A0A4D9D3T0</accession>
<dbReference type="EMBL" id="SDOX01000010">
    <property type="protein sequence ID" value="TFJ86056.1"/>
    <property type="molecule type" value="Genomic_DNA"/>
</dbReference>
<evidence type="ECO:0000256" key="1">
    <source>
        <dbReference type="SAM" id="MobiDB-lite"/>
    </source>
</evidence>
<evidence type="ECO:0000313" key="3">
    <source>
        <dbReference type="Proteomes" id="UP000355283"/>
    </source>
</evidence>
<evidence type="ECO:0000313" key="2">
    <source>
        <dbReference type="EMBL" id="TFJ86056.1"/>
    </source>
</evidence>